<evidence type="ECO:0000256" key="2">
    <source>
        <dbReference type="ARBA" id="ARBA00023242"/>
    </source>
</evidence>
<dbReference type="OrthoDB" id="21413at2759"/>
<dbReference type="GO" id="GO:0003714">
    <property type="term" value="F:transcription corepressor activity"/>
    <property type="evidence" value="ECO:0007669"/>
    <property type="project" value="TreeGrafter"/>
</dbReference>
<dbReference type="Gene3D" id="1.10.287.370">
    <property type="match status" value="1"/>
</dbReference>
<feature type="compositionally biased region" description="Low complexity" evidence="4">
    <location>
        <begin position="332"/>
        <end position="347"/>
    </location>
</feature>
<reference evidence="5 6" key="1">
    <citation type="submission" date="2017-09" db="EMBL/GenBank/DDBJ databases">
        <title>WGS assembly of Aquilegia coerulea Goldsmith.</title>
        <authorList>
            <person name="Hodges S."/>
            <person name="Kramer E."/>
            <person name="Nordborg M."/>
            <person name="Tomkins J."/>
            <person name="Borevitz J."/>
            <person name="Derieg N."/>
            <person name="Yan J."/>
            <person name="Mihaltcheva S."/>
            <person name="Hayes R.D."/>
            <person name="Rokhsar D."/>
        </authorList>
    </citation>
    <scope>NUCLEOTIDE SEQUENCE [LARGE SCALE GENOMIC DNA]</scope>
    <source>
        <strain evidence="6">cv. Goldsmith</strain>
    </source>
</reference>
<dbReference type="InterPro" id="IPR052255">
    <property type="entry name" value="RNA_pol_II_subunit5-mediator"/>
</dbReference>
<dbReference type="GO" id="GO:0005634">
    <property type="term" value="C:nucleus"/>
    <property type="evidence" value="ECO:0007669"/>
    <property type="project" value="UniProtKB-SubCell"/>
</dbReference>
<dbReference type="GO" id="GO:0003682">
    <property type="term" value="F:chromatin binding"/>
    <property type="evidence" value="ECO:0007669"/>
    <property type="project" value="TreeGrafter"/>
</dbReference>
<dbReference type="FunCoup" id="A0A2G5CZB4">
    <property type="interactions" value="263"/>
</dbReference>
<feature type="compositionally biased region" description="Basic and acidic residues" evidence="4">
    <location>
        <begin position="243"/>
        <end position="256"/>
    </location>
</feature>
<dbReference type="InterPro" id="IPR004127">
    <property type="entry name" value="Prefoldin_subunit_alpha"/>
</dbReference>
<evidence type="ECO:0000256" key="4">
    <source>
        <dbReference type="SAM" id="MobiDB-lite"/>
    </source>
</evidence>
<keyword evidence="6" id="KW-1185">Reference proteome</keyword>
<accession>A0A2G5CZB4</accession>
<evidence type="ECO:0000256" key="3">
    <source>
        <dbReference type="ARBA" id="ARBA00038295"/>
    </source>
</evidence>
<dbReference type="PANTHER" id="PTHR15111">
    <property type="entry name" value="RNA POLYMERASE II SUBUNIT 5-MEDIATING PROTEIN NNX3"/>
    <property type="match status" value="1"/>
</dbReference>
<sequence>MEDVKGTAVSVASLFPVEEAEKAVTRVKEAIAEKQKELGQLEHFISDNNNLLKLVQRLPDELSHNVMVPFGKAAFFPGRLIHTNEFLVLLGEGYYAERTSKQTVDILHRRGKVLDSQVDSLNAVMMDLKAEASFFDSTATEAAEGLVEIREDYIEELPSERMSDLRDSSQLDLLGVPEEAEANLNDDEEYARIMARFDELEREELAAEGVLENDDDEGTIPEIGSSRSQDNLDMVSKISADLQPKDPLGRSEERSLHNTTANKAQPGDQLPHSYYGDSIASGATPNASAHSEKVPVKKASEPSSSTRTSSSTAFTGSIVEHTHGLPTIPLGKSSTSSQSTESAPSKPLSRFKMQKGGR</sequence>
<evidence type="ECO:0000256" key="1">
    <source>
        <dbReference type="ARBA" id="ARBA00004123"/>
    </source>
</evidence>
<feature type="compositionally biased region" description="Low complexity" evidence="4">
    <location>
        <begin position="301"/>
        <end position="317"/>
    </location>
</feature>
<dbReference type="InParanoid" id="A0A2G5CZB4"/>
<dbReference type="PANTHER" id="PTHR15111:SF0">
    <property type="entry name" value="UNCONVENTIONAL PREFOLDIN RPB5 INTERACTOR 1"/>
    <property type="match status" value="1"/>
</dbReference>
<organism evidence="5 6">
    <name type="scientific">Aquilegia coerulea</name>
    <name type="common">Rocky mountain columbine</name>
    <dbReference type="NCBI Taxonomy" id="218851"/>
    <lineage>
        <taxon>Eukaryota</taxon>
        <taxon>Viridiplantae</taxon>
        <taxon>Streptophyta</taxon>
        <taxon>Embryophyta</taxon>
        <taxon>Tracheophyta</taxon>
        <taxon>Spermatophyta</taxon>
        <taxon>Magnoliopsida</taxon>
        <taxon>Ranunculales</taxon>
        <taxon>Ranunculaceae</taxon>
        <taxon>Thalictroideae</taxon>
        <taxon>Aquilegia</taxon>
    </lineage>
</organism>
<dbReference type="GO" id="GO:0006457">
    <property type="term" value="P:protein folding"/>
    <property type="evidence" value="ECO:0007669"/>
    <property type="project" value="UniProtKB-ARBA"/>
</dbReference>
<dbReference type="InterPro" id="IPR009053">
    <property type="entry name" value="Prefoldin"/>
</dbReference>
<dbReference type="AlphaFoldDB" id="A0A2G5CZB4"/>
<dbReference type="GO" id="GO:0019212">
    <property type="term" value="F:phosphatase inhibitor activity"/>
    <property type="evidence" value="ECO:0007669"/>
    <property type="project" value="TreeGrafter"/>
</dbReference>
<dbReference type="Pfam" id="PF02996">
    <property type="entry name" value="Prefoldin"/>
    <property type="match status" value="1"/>
</dbReference>
<dbReference type="GO" id="GO:0009409">
    <property type="term" value="P:response to cold"/>
    <property type="evidence" value="ECO:0007669"/>
    <property type="project" value="UniProtKB-ARBA"/>
</dbReference>
<proteinExistence type="inferred from homology"/>
<name>A0A2G5CZB4_AQUCA</name>
<protein>
    <submittedName>
        <fullName evidence="5">Uncharacterized protein</fullName>
    </submittedName>
</protein>
<dbReference type="EMBL" id="KZ305050">
    <property type="protein sequence ID" value="PIA36608.1"/>
    <property type="molecule type" value="Genomic_DNA"/>
</dbReference>
<dbReference type="STRING" id="218851.A0A2G5CZB4"/>
<dbReference type="CDD" id="cd23159">
    <property type="entry name" value="Prefoldin_URI1"/>
    <property type="match status" value="1"/>
</dbReference>
<evidence type="ECO:0000313" key="6">
    <source>
        <dbReference type="Proteomes" id="UP000230069"/>
    </source>
</evidence>
<dbReference type="Proteomes" id="UP000230069">
    <property type="component" value="Unassembled WGS sequence"/>
</dbReference>
<dbReference type="SUPFAM" id="SSF46579">
    <property type="entry name" value="Prefoldin"/>
    <property type="match status" value="1"/>
</dbReference>
<dbReference type="GO" id="GO:0000122">
    <property type="term" value="P:negative regulation of transcription by RNA polymerase II"/>
    <property type="evidence" value="ECO:0007669"/>
    <property type="project" value="TreeGrafter"/>
</dbReference>
<evidence type="ECO:0000313" key="5">
    <source>
        <dbReference type="EMBL" id="PIA36608.1"/>
    </source>
</evidence>
<keyword evidence="2" id="KW-0539">Nucleus</keyword>
<comment type="subcellular location">
    <subcellularLocation>
        <location evidence="1">Nucleus</location>
    </subcellularLocation>
</comment>
<feature type="compositionally biased region" description="Basic and acidic residues" evidence="4">
    <location>
        <begin position="290"/>
        <end position="300"/>
    </location>
</feature>
<feature type="region of interest" description="Disordered" evidence="4">
    <location>
        <begin position="207"/>
        <end position="358"/>
    </location>
</feature>
<gene>
    <name evidence="5" type="ORF">AQUCO_03300071v1</name>
</gene>
<comment type="similarity">
    <text evidence="3">Belongs to the RNA polymerase II subunit 5-mediating protein family.</text>
</comment>